<keyword evidence="2" id="KW-1185">Reference proteome</keyword>
<evidence type="ECO:0000313" key="2">
    <source>
        <dbReference type="Proteomes" id="UP000465812"/>
    </source>
</evidence>
<organism evidence="1 2">
    <name type="scientific">Mycobacterium mantenii</name>
    <dbReference type="NCBI Taxonomy" id="560555"/>
    <lineage>
        <taxon>Bacteria</taxon>
        <taxon>Bacillati</taxon>
        <taxon>Actinomycetota</taxon>
        <taxon>Actinomycetes</taxon>
        <taxon>Mycobacteriales</taxon>
        <taxon>Mycobacteriaceae</taxon>
        <taxon>Mycobacterium</taxon>
        <taxon>Mycobacterium avium complex (MAC)</taxon>
    </lineage>
</organism>
<evidence type="ECO:0000313" key="1">
    <source>
        <dbReference type="EMBL" id="BBY41678.1"/>
    </source>
</evidence>
<evidence type="ECO:0008006" key="3">
    <source>
        <dbReference type="Google" id="ProtNLM"/>
    </source>
</evidence>
<dbReference type="Proteomes" id="UP000465812">
    <property type="component" value="Chromosome"/>
</dbReference>
<sequence>MARLGRGFPNNPIMRAPILVKAGPRWDSTGAGAVQTPTWTHTMGPLVNAVVVLGYWVTNSGSGNALVSVNGTSVPTVTGGTIGSYGSGTLYSGGGGYYGYLFSYALLNPPTGAQTFTLSLPGGTSWDYAFNSFAYTNVKSIGTGTSATGASLNAALSMTLTPNQIAVGAFGGATNATTGTGFSNFAPVQRWNQAPVSGKAYPIAAGESTTGQFSATAPNASPSWGCVAVPLAA</sequence>
<proteinExistence type="predicted"/>
<accession>A0ABN6AH09</accession>
<reference evidence="1 2" key="1">
    <citation type="journal article" date="2019" name="Emerg. Microbes Infect.">
        <title>Comprehensive subspecies identification of 175 nontuberculous mycobacteria species based on 7547 genomic profiles.</title>
        <authorList>
            <person name="Matsumoto Y."/>
            <person name="Kinjo T."/>
            <person name="Motooka D."/>
            <person name="Nabeya D."/>
            <person name="Jung N."/>
            <person name="Uechi K."/>
            <person name="Horii T."/>
            <person name="Iida T."/>
            <person name="Fujita J."/>
            <person name="Nakamura S."/>
        </authorList>
    </citation>
    <scope>NUCLEOTIDE SEQUENCE [LARGE SCALE GENOMIC DNA]</scope>
    <source>
        <strain evidence="1 2">JCM 18113</strain>
    </source>
</reference>
<gene>
    <name evidence="1" type="ORF">MMAN_58120</name>
</gene>
<name>A0ABN6AH09_MYCNT</name>
<protein>
    <recommendedName>
        <fullName evidence="3">Minor tail protein</fullName>
    </recommendedName>
</protein>
<dbReference type="EMBL" id="AP022590">
    <property type="protein sequence ID" value="BBY41678.1"/>
    <property type="molecule type" value="Genomic_DNA"/>
</dbReference>